<dbReference type="EnsemblMetazoa" id="AEPI003331-RA">
    <property type="protein sequence ID" value="AEPI003331-PA"/>
    <property type="gene ID" value="AEPI003331"/>
</dbReference>
<dbReference type="AlphaFoldDB" id="A0A182P8S7"/>
<keyword evidence="2" id="KW-1185">Reference proteome</keyword>
<sequence length="82" mass="9014">MAAQFGYSTYRPPKKLCTDNGTMIAWNGVEKLLANDMAEVTKDYAQVDISGKCPIGESLIEDVKQANIACKWAKVDVFAEIV</sequence>
<dbReference type="Proteomes" id="UP000075885">
    <property type="component" value="Unassembled WGS sequence"/>
</dbReference>
<evidence type="ECO:0000313" key="2">
    <source>
        <dbReference type="Proteomes" id="UP000075885"/>
    </source>
</evidence>
<organism evidence="1 2">
    <name type="scientific">Anopheles epiroticus</name>
    <dbReference type="NCBI Taxonomy" id="199890"/>
    <lineage>
        <taxon>Eukaryota</taxon>
        <taxon>Metazoa</taxon>
        <taxon>Ecdysozoa</taxon>
        <taxon>Arthropoda</taxon>
        <taxon>Hexapoda</taxon>
        <taxon>Insecta</taxon>
        <taxon>Pterygota</taxon>
        <taxon>Neoptera</taxon>
        <taxon>Endopterygota</taxon>
        <taxon>Diptera</taxon>
        <taxon>Nematocera</taxon>
        <taxon>Culicoidea</taxon>
        <taxon>Culicidae</taxon>
        <taxon>Anophelinae</taxon>
        <taxon>Anopheles</taxon>
    </lineage>
</organism>
<evidence type="ECO:0008006" key="3">
    <source>
        <dbReference type="Google" id="ProtNLM"/>
    </source>
</evidence>
<reference evidence="2" key="1">
    <citation type="submission" date="2013-03" db="EMBL/GenBank/DDBJ databases">
        <title>The Genome Sequence of Anopheles epiroticus epiroticus2.</title>
        <authorList>
            <consortium name="The Broad Institute Genomics Platform"/>
            <person name="Neafsey D.E."/>
            <person name="Howell P."/>
            <person name="Walker B."/>
            <person name="Young S.K."/>
            <person name="Zeng Q."/>
            <person name="Gargeya S."/>
            <person name="Fitzgerald M."/>
            <person name="Haas B."/>
            <person name="Abouelleil A."/>
            <person name="Allen A.W."/>
            <person name="Alvarado L."/>
            <person name="Arachchi H.M."/>
            <person name="Berlin A.M."/>
            <person name="Chapman S.B."/>
            <person name="Gainer-Dewar J."/>
            <person name="Goldberg J."/>
            <person name="Griggs A."/>
            <person name="Gujja S."/>
            <person name="Hansen M."/>
            <person name="Howarth C."/>
            <person name="Imamovic A."/>
            <person name="Ireland A."/>
            <person name="Larimer J."/>
            <person name="McCowan C."/>
            <person name="Murphy C."/>
            <person name="Pearson M."/>
            <person name="Poon T.W."/>
            <person name="Priest M."/>
            <person name="Roberts A."/>
            <person name="Saif S."/>
            <person name="Shea T."/>
            <person name="Sisk P."/>
            <person name="Sykes S."/>
            <person name="Wortman J."/>
            <person name="Nusbaum C."/>
            <person name="Birren B."/>
        </authorList>
    </citation>
    <scope>NUCLEOTIDE SEQUENCE [LARGE SCALE GENOMIC DNA]</scope>
    <source>
        <strain evidence="2">Epiroticus2</strain>
    </source>
</reference>
<dbReference type="Gene3D" id="3.30.420.40">
    <property type="match status" value="2"/>
</dbReference>
<reference evidence="1" key="2">
    <citation type="submission" date="2020-05" db="UniProtKB">
        <authorList>
            <consortium name="EnsemblMetazoa"/>
        </authorList>
    </citation>
    <scope>IDENTIFICATION</scope>
    <source>
        <strain evidence="1">Epiroticus2</strain>
    </source>
</reference>
<dbReference type="VEuPathDB" id="VectorBase:AEPI003331"/>
<proteinExistence type="predicted"/>
<accession>A0A182P8S7</accession>
<protein>
    <recommendedName>
        <fullName evidence="3">Gcp-like domain-containing protein</fullName>
    </recommendedName>
</protein>
<name>A0A182P8S7_9DIPT</name>
<dbReference type="STRING" id="199890.A0A182P8S7"/>
<evidence type="ECO:0000313" key="1">
    <source>
        <dbReference type="EnsemblMetazoa" id="AEPI003331-PA"/>
    </source>
</evidence>